<dbReference type="EMBL" id="JALLPJ020001080">
    <property type="protein sequence ID" value="KAL3776819.1"/>
    <property type="molecule type" value="Genomic_DNA"/>
</dbReference>
<dbReference type="AlphaFoldDB" id="A0ABD3NNB6"/>
<feature type="domain" description="ApaG" evidence="1">
    <location>
        <begin position="369"/>
        <end position="534"/>
    </location>
</feature>
<comment type="caution">
    <text evidence="2">The sequence shown here is derived from an EMBL/GenBank/DDBJ whole genome shotgun (WGS) entry which is preliminary data.</text>
</comment>
<name>A0ABD3NNB6_9STRA</name>
<dbReference type="Proteomes" id="UP001530400">
    <property type="component" value="Unassembled WGS sequence"/>
</dbReference>
<keyword evidence="3" id="KW-1185">Reference proteome</keyword>
<organism evidence="2 3">
    <name type="scientific">Cyclotella atomus</name>
    <dbReference type="NCBI Taxonomy" id="382360"/>
    <lineage>
        <taxon>Eukaryota</taxon>
        <taxon>Sar</taxon>
        <taxon>Stramenopiles</taxon>
        <taxon>Ochrophyta</taxon>
        <taxon>Bacillariophyta</taxon>
        <taxon>Coscinodiscophyceae</taxon>
        <taxon>Thalassiosirophycidae</taxon>
        <taxon>Stephanodiscales</taxon>
        <taxon>Stephanodiscaceae</taxon>
        <taxon>Cyclotella</taxon>
    </lineage>
</organism>
<proteinExistence type="predicted"/>
<evidence type="ECO:0000259" key="1">
    <source>
        <dbReference type="PROSITE" id="PS51087"/>
    </source>
</evidence>
<reference evidence="2 3" key="1">
    <citation type="submission" date="2024-10" db="EMBL/GenBank/DDBJ databases">
        <title>Updated reference genomes for cyclostephanoid diatoms.</title>
        <authorList>
            <person name="Roberts W.R."/>
            <person name="Alverson A.J."/>
        </authorList>
    </citation>
    <scope>NUCLEOTIDE SEQUENCE [LARGE SCALE GENOMIC DNA]</scope>
    <source>
        <strain evidence="2 3">AJA010-31</strain>
    </source>
</reference>
<dbReference type="PANTHER" id="PTHR47463:SF2">
    <property type="entry name" value="F-BOX PROTEIN SKIP16"/>
    <property type="match status" value="1"/>
</dbReference>
<dbReference type="Gene3D" id="2.60.40.1470">
    <property type="entry name" value="ApaG domain"/>
    <property type="match status" value="1"/>
</dbReference>
<dbReference type="InterPro" id="IPR036767">
    <property type="entry name" value="ApaG_sf"/>
</dbReference>
<evidence type="ECO:0000313" key="3">
    <source>
        <dbReference type="Proteomes" id="UP001530400"/>
    </source>
</evidence>
<dbReference type="Pfam" id="PF04379">
    <property type="entry name" value="DUF525"/>
    <property type="match status" value="1"/>
</dbReference>
<gene>
    <name evidence="2" type="ORF">ACHAWO_002985</name>
</gene>
<protein>
    <recommendedName>
        <fullName evidence="1">ApaG domain-containing protein</fullName>
    </recommendedName>
</protein>
<accession>A0ABD3NNB6</accession>
<dbReference type="SUPFAM" id="SSF110069">
    <property type="entry name" value="ApaG-like"/>
    <property type="match status" value="1"/>
</dbReference>
<dbReference type="PROSITE" id="PS51087">
    <property type="entry name" value="APAG"/>
    <property type="match status" value="1"/>
</dbReference>
<dbReference type="PANTHER" id="PTHR47463">
    <property type="entry name" value="F-BOX PROTEIN SKIP16"/>
    <property type="match status" value="1"/>
</dbReference>
<sequence length="535" mass="60424">MFDLPQAVFASILPCISSDDWLAFRLTSRGCYEIVHGTKDVNHSFCHLCQSTNGNIQQTAPVVNEEAENLWNLALVREYRFSPDGDNLRQSIHSPAVEQESFLSTRNVFTAPTSFISWKHWRKLEARRGDIQSVSADGSVILRRDSRIKSPGRQVVGSYYLRAAELWKKIDAWLEDESVSSVLRSNIRQSLKPGRDMATLQCVEFRESDVITALVAIYSFYSGQLSNTSGCGLFGGYSAYDFGCNMIWCLFDEDRPFGASQVRRFFPISDDTFESLGNGVYMDLASGGLLFVNNQNRPVPAISSDADQNRPIISRKGDPALEDSLIRWFEEHARRLSSGYYSIGGQFDSDSSLSILHYPSRTETALCSLAVTRGIEVVASSTYNPFERIHIYSIRIRLIQPQDEGYETPEQRGFITAQLHSRYWIITKQTESHIDSREVVRGEGVIGEYPLLLEGGYQNYSGRSASVIAELQNDTFERRENNIGAFTYQSCTDADSKIFEGHLIFYPGSLYSPTGDPFRVRVAPFPLSSRPEYYF</sequence>
<evidence type="ECO:0000313" key="2">
    <source>
        <dbReference type="EMBL" id="KAL3776819.1"/>
    </source>
</evidence>
<dbReference type="InterPro" id="IPR007474">
    <property type="entry name" value="ApaG_domain"/>
</dbReference>